<evidence type="ECO:0000259" key="1">
    <source>
        <dbReference type="SMART" id="SM00858"/>
    </source>
</evidence>
<organism evidence="2 3">
    <name type="scientific">Lentzea tibetensis</name>
    <dbReference type="NCBI Taxonomy" id="2591470"/>
    <lineage>
        <taxon>Bacteria</taxon>
        <taxon>Bacillati</taxon>
        <taxon>Actinomycetota</taxon>
        <taxon>Actinomycetes</taxon>
        <taxon>Pseudonocardiales</taxon>
        <taxon>Pseudonocardiaceae</taxon>
        <taxon>Lentzea</taxon>
    </lineage>
</organism>
<protein>
    <recommendedName>
        <fullName evidence="1">SAF domain-containing protein</fullName>
    </recommendedName>
</protein>
<dbReference type="RefSeq" id="WP_146354024.1">
    <property type="nucleotide sequence ID" value="NZ_VOBR01000014.1"/>
</dbReference>
<evidence type="ECO:0000313" key="3">
    <source>
        <dbReference type="Proteomes" id="UP000316639"/>
    </source>
</evidence>
<dbReference type="EMBL" id="VOBR01000014">
    <property type="protein sequence ID" value="TWP49923.1"/>
    <property type="molecule type" value="Genomic_DNA"/>
</dbReference>
<dbReference type="CDD" id="cd11614">
    <property type="entry name" value="SAF_CpaB_FlgA_like"/>
    <property type="match status" value="1"/>
</dbReference>
<accession>A0A563EQK8</accession>
<sequence>MSLSGTPADRIRSLLRFRPTHPARLRKLVAGALVLTAITLGFWPDDGHPVVTAARDLPPGAVLSPNDLRVVSFNNPLVGSFNNPAVLQGRSLNSPARAGEPVTDVHLAATEPGSAAVAVKLADASLTGLVRPGSRVDVVSKDGQTLAENAVVRETRDEVVVVALPRRNATRLAALSLEQAVAVTLR</sequence>
<feature type="domain" description="SAF" evidence="1">
    <location>
        <begin position="48"/>
        <end position="108"/>
    </location>
</feature>
<dbReference type="SMART" id="SM00858">
    <property type="entry name" value="SAF"/>
    <property type="match status" value="1"/>
</dbReference>
<evidence type="ECO:0000313" key="2">
    <source>
        <dbReference type="EMBL" id="TWP49923.1"/>
    </source>
</evidence>
<proteinExistence type="predicted"/>
<dbReference type="Pfam" id="PF08666">
    <property type="entry name" value="SAF"/>
    <property type="match status" value="1"/>
</dbReference>
<comment type="caution">
    <text evidence="2">The sequence shown here is derived from an EMBL/GenBank/DDBJ whole genome shotgun (WGS) entry which is preliminary data.</text>
</comment>
<name>A0A563EQK8_9PSEU</name>
<gene>
    <name evidence="2" type="ORF">FKR81_22050</name>
</gene>
<reference evidence="2 3" key="1">
    <citation type="submission" date="2019-07" db="EMBL/GenBank/DDBJ databases">
        <title>Lentzea xizangensis sp. nov., isolated from Qinghai-Tibetan Plateau Soils.</title>
        <authorList>
            <person name="Huang J."/>
        </authorList>
    </citation>
    <scope>NUCLEOTIDE SEQUENCE [LARGE SCALE GENOMIC DNA]</scope>
    <source>
        <strain evidence="2 3">FXJ1.1311</strain>
    </source>
</reference>
<dbReference type="AlphaFoldDB" id="A0A563EQK8"/>
<dbReference type="OrthoDB" id="4808509at2"/>
<keyword evidence="3" id="KW-1185">Reference proteome</keyword>
<dbReference type="InterPro" id="IPR013974">
    <property type="entry name" value="SAF"/>
</dbReference>
<dbReference type="Proteomes" id="UP000316639">
    <property type="component" value="Unassembled WGS sequence"/>
</dbReference>